<protein>
    <submittedName>
        <fullName evidence="1">Uncharacterized protein</fullName>
    </submittedName>
</protein>
<proteinExistence type="predicted"/>
<reference evidence="1 2" key="1">
    <citation type="submission" date="2017-09" db="EMBL/GenBank/DDBJ databases">
        <title>Bacterial strain isolated from the female urinary microbiota.</title>
        <authorList>
            <person name="Thomas-White K."/>
            <person name="Kumar N."/>
            <person name="Forster S."/>
            <person name="Putonti C."/>
            <person name="Lawley T."/>
            <person name="Wolfe A.J."/>
        </authorList>
    </citation>
    <scope>NUCLEOTIDE SEQUENCE [LARGE SCALE GENOMIC DNA]</scope>
    <source>
        <strain evidence="1 2">UMB0536</strain>
    </source>
</reference>
<evidence type="ECO:0000313" key="2">
    <source>
        <dbReference type="Proteomes" id="UP000235564"/>
    </source>
</evidence>
<organism evidence="1 2">
    <name type="scientific">Hoylesella buccalis</name>
    <dbReference type="NCBI Taxonomy" id="28127"/>
    <lineage>
        <taxon>Bacteria</taxon>
        <taxon>Pseudomonadati</taxon>
        <taxon>Bacteroidota</taxon>
        <taxon>Bacteroidia</taxon>
        <taxon>Bacteroidales</taxon>
        <taxon>Prevotellaceae</taxon>
        <taxon>Hoylesella</taxon>
    </lineage>
</organism>
<accession>A0A2N6QQS3</accession>
<comment type="caution">
    <text evidence="1">The sequence shown here is derived from an EMBL/GenBank/DDBJ whole genome shotgun (WGS) entry which is preliminary data.</text>
</comment>
<dbReference type="EMBL" id="PNGJ01000005">
    <property type="protein sequence ID" value="PMC24089.1"/>
    <property type="molecule type" value="Genomic_DNA"/>
</dbReference>
<gene>
    <name evidence="1" type="ORF">CJ231_07375</name>
</gene>
<name>A0A2N6QQS3_9BACT</name>
<sequence>MIPTATFKDIQKVLKLISQSKECIEEIKNDKQVWKLVNTHFDWSTISKTTMATYQILMS</sequence>
<evidence type="ECO:0000313" key="1">
    <source>
        <dbReference type="EMBL" id="PMC24089.1"/>
    </source>
</evidence>
<dbReference type="AlphaFoldDB" id="A0A2N6QQS3"/>
<dbReference type="Proteomes" id="UP000235564">
    <property type="component" value="Unassembled WGS sequence"/>
</dbReference>